<dbReference type="SMART" id="SM00487">
    <property type="entry name" value="DEXDc"/>
    <property type="match status" value="1"/>
</dbReference>
<keyword evidence="2" id="KW-0378">Hydrolase</keyword>
<dbReference type="Pfam" id="PF00271">
    <property type="entry name" value="Helicase_C"/>
    <property type="match status" value="1"/>
</dbReference>
<accession>A0A2J8AE87</accession>
<evidence type="ECO:0000256" key="4">
    <source>
        <dbReference type="ARBA" id="ARBA00022840"/>
    </source>
</evidence>
<dbReference type="SUPFAM" id="SSF158702">
    <property type="entry name" value="Sec63 N-terminal domain-like"/>
    <property type="match status" value="1"/>
</dbReference>
<evidence type="ECO:0000259" key="6">
    <source>
        <dbReference type="PROSITE" id="PS51192"/>
    </source>
</evidence>
<dbReference type="AlphaFoldDB" id="A0A2J8AE87"/>
<sequence>MKRSYHEAVGSRAPGSQAGTWSGAIGGPQLAPARPHSSQAHRGDDAALGALASLTPNRDPWQPRQTLPPARETGVLSKTTGAPGPVHRRLNRNVRLDACPHHCRGLWSGSISSNNTRSNSNINSTKECRRHLLQDPAASTRAHQHPQASSCPATRPHPQRRLVLWIHSSSSSSNTRRCMGMGRAVAAASRIAIWAHAANTPHVQQQMQVLVQVSRANASANSSAAAASGPKLGDGHKASGAHVAGGVDYRSTERSLASASVDGGAGGRFGSGADGAAPAVQCSGAPGGKAAQCVPPAEKLKAAALESGEDGSNLVYCAPTSGGKSLVAEVLMIRRLAAAFERQAREQPRAARQHPRPAPARALLVLPYVSIVSEKYEHLARVLAPMRARVVGYTGAEQSGTPLSAPDEVVAVVTMEKANSTVNRLIAEGRLAELCCVVVDEAHMVGDPHRGICLELCLTKLRFAAAAGAVSAAKPASAGPAASAPATSAAAASSAPAPAASAAAPRLPLSCQLVCMSATMSGLDDMCGWLGARLFMTNFRPVPLTEHAVFKGRVFRKLTRQEVEARAREAVGAAAAEAKASCSATDAGAAALTGTAATSTACGADPGPKAASASAPASAAGAADAAAPEPLVEERELAEAGSKDPDRLAALVVEVAAEGHSTLVFCATRSLLADLLPKKLPPVSPETVLARKALLTELQDASGGYLNRELERLIEAGVAYHHAGLTSQERGAVEKGFRSGLLHTLTATSTLAAGINLPARRVILRSLWQGIGPVSRAQYLQMIGRAGRAGQSPIGEAFLIGKGAARALQGEWRDVCRLMTARLPPLRCCLLDAPQEAADGLDGAASRAGAAAAGRARAAAPSTRAASAGVPGAAAADAALGMPAAAPEGGAAKARARLGETHLQRMLLESIANGSVSSGADVEALIRSTLMFQQAGYEHIAAATHEALSALRQRRLATYGAPPAPAPAPPAAPAPGPARRQAAAPAAAAAAAGRGGGGGSSKGAWQPTQMGRAIYESCLPTAAGQGLYNRHLAAPPCKQKLQGDLSKWTGMAAVMAGACNWWALQALLEALSQQASAGARPELLPLMALPGMTGARARGLYAAGLTKPALLAAADEADVKKALASSLPRNLRQPKLGKGAK</sequence>
<organism evidence="8 9">
    <name type="scientific">Tetrabaena socialis</name>
    <dbReference type="NCBI Taxonomy" id="47790"/>
    <lineage>
        <taxon>Eukaryota</taxon>
        <taxon>Viridiplantae</taxon>
        <taxon>Chlorophyta</taxon>
        <taxon>core chlorophytes</taxon>
        <taxon>Chlorophyceae</taxon>
        <taxon>CS clade</taxon>
        <taxon>Chlamydomonadales</taxon>
        <taxon>Tetrabaenaceae</taxon>
        <taxon>Tetrabaena</taxon>
    </lineage>
</organism>
<dbReference type="GO" id="GO:0003676">
    <property type="term" value="F:nucleic acid binding"/>
    <property type="evidence" value="ECO:0007669"/>
    <property type="project" value="InterPro"/>
</dbReference>
<feature type="region of interest" description="Disordered" evidence="5">
    <location>
        <begin position="959"/>
        <end position="1004"/>
    </location>
</feature>
<dbReference type="CDD" id="cd18795">
    <property type="entry name" value="SF2_C_Ski2"/>
    <property type="match status" value="1"/>
</dbReference>
<evidence type="ECO:0000256" key="5">
    <source>
        <dbReference type="SAM" id="MobiDB-lite"/>
    </source>
</evidence>
<dbReference type="InterPro" id="IPR050474">
    <property type="entry name" value="Hel308_SKI2-like"/>
</dbReference>
<feature type="domain" description="Helicase ATP-binding" evidence="6">
    <location>
        <begin position="305"/>
        <end position="538"/>
    </location>
</feature>
<feature type="region of interest" description="Disordered" evidence="5">
    <location>
        <begin position="137"/>
        <end position="156"/>
    </location>
</feature>
<dbReference type="Proteomes" id="UP000236333">
    <property type="component" value="Unassembled WGS sequence"/>
</dbReference>
<dbReference type="GO" id="GO:0004386">
    <property type="term" value="F:helicase activity"/>
    <property type="evidence" value="ECO:0007669"/>
    <property type="project" value="UniProtKB-KW"/>
</dbReference>
<dbReference type="InterPro" id="IPR027417">
    <property type="entry name" value="P-loop_NTPase"/>
</dbReference>
<dbReference type="Gene3D" id="3.40.50.300">
    <property type="entry name" value="P-loop containing nucleotide triphosphate hydrolases"/>
    <property type="match status" value="2"/>
</dbReference>
<dbReference type="Pfam" id="PF00270">
    <property type="entry name" value="DEAD"/>
    <property type="match status" value="1"/>
</dbReference>
<feature type="region of interest" description="Disordered" evidence="5">
    <location>
        <begin position="1"/>
        <end position="42"/>
    </location>
</feature>
<dbReference type="OrthoDB" id="2320933at2759"/>
<comment type="caution">
    <text evidence="8">The sequence shown here is derived from an EMBL/GenBank/DDBJ whole genome shotgun (WGS) entry which is preliminary data.</text>
</comment>
<dbReference type="GO" id="GO:0016787">
    <property type="term" value="F:hydrolase activity"/>
    <property type="evidence" value="ECO:0007669"/>
    <property type="project" value="UniProtKB-KW"/>
</dbReference>
<dbReference type="InterPro" id="IPR014001">
    <property type="entry name" value="Helicase_ATP-bd"/>
</dbReference>
<keyword evidence="4" id="KW-0067">ATP-binding</keyword>
<evidence type="ECO:0000313" key="9">
    <source>
        <dbReference type="Proteomes" id="UP000236333"/>
    </source>
</evidence>
<dbReference type="InterPro" id="IPR011545">
    <property type="entry name" value="DEAD/DEAH_box_helicase_dom"/>
</dbReference>
<name>A0A2J8AE87_9CHLO</name>
<evidence type="ECO:0000313" key="8">
    <source>
        <dbReference type="EMBL" id="PNH10835.1"/>
    </source>
</evidence>
<dbReference type="PANTHER" id="PTHR47961:SF6">
    <property type="entry name" value="DNA-DIRECTED DNA POLYMERASE"/>
    <property type="match status" value="1"/>
</dbReference>
<feature type="compositionally biased region" description="Low complexity" evidence="5">
    <location>
        <begin position="977"/>
        <end position="992"/>
    </location>
</feature>
<dbReference type="EMBL" id="PGGS01000045">
    <property type="protein sequence ID" value="PNH10835.1"/>
    <property type="molecule type" value="Genomic_DNA"/>
</dbReference>
<protein>
    <submittedName>
        <fullName evidence="8">Helicase POLQ-like</fullName>
    </submittedName>
</protein>
<dbReference type="GO" id="GO:0005524">
    <property type="term" value="F:ATP binding"/>
    <property type="evidence" value="ECO:0007669"/>
    <property type="project" value="UniProtKB-KW"/>
</dbReference>
<feature type="compositionally biased region" description="Pro residues" evidence="5">
    <location>
        <begin position="962"/>
        <end position="976"/>
    </location>
</feature>
<keyword evidence="3 8" id="KW-0347">Helicase</keyword>
<dbReference type="SUPFAM" id="SSF52540">
    <property type="entry name" value="P-loop containing nucleoside triphosphate hydrolases"/>
    <property type="match status" value="1"/>
</dbReference>
<dbReference type="InterPro" id="IPR001650">
    <property type="entry name" value="Helicase_C-like"/>
</dbReference>
<dbReference type="PANTHER" id="PTHR47961">
    <property type="entry name" value="DNA POLYMERASE THETA, PUTATIVE (AFU_ORTHOLOGUE AFUA_1G05260)-RELATED"/>
    <property type="match status" value="1"/>
</dbReference>
<evidence type="ECO:0000256" key="1">
    <source>
        <dbReference type="ARBA" id="ARBA00022741"/>
    </source>
</evidence>
<keyword evidence="9" id="KW-1185">Reference proteome</keyword>
<proteinExistence type="predicted"/>
<dbReference type="SMART" id="SM00490">
    <property type="entry name" value="HELICc"/>
    <property type="match status" value="1"/>
</dbReference>
<dbReference type="PROSITE" id="PS51194">
    <property type="entry name" value="HELICASE_CTER"/>
    <property type="match status" value="1"/>
</dbReference>
<dbReference type="PROSITE" id="PS51192">
    <property type="entry name" value="HELICASE_ATP_BIND_1"/>
    <property type="match status" value="1"/>
</dbReference>
<feature type="region of interest" description="Disordered" evidence="5">
    <location>
        <begin position="54"/>
        <end position="87"/>
    </location>
</feature>
<gene>
    <name evidence="8" type="ORF">TSOC_002364</name>
</gene>
<evidence type="ECO:0000256" key="3">
    <source>
        <dbReference type="ARBA" id="ARBA00022806"/>
    </source>
</evidence>
<evidence type="ECO:0000259" key="7">
    <source>
        <dbReference type="PROSITE" id="PS51194"/>
    </source>
</evidence>
<reference evidence="8 9" key="1">
    <citation type="journal article" date="2017" name="Mol. Biol. Evol.">
        <title>The 4-celled Tetrabaena socialis nuclear genome reveals the essential components for genetic control of cell number at the origin of multicellularity in the volvocine lineage.</title>
        <authorList>
            <person name="Featherston J."/>
            <person name="Arakaki Y."/>
            <person name="Hanschen E.R."/>
            <person name="Ferris P.J."/>
            <person name="Michod R.E."/>
            <person name="Olson B.J.S.C."/>
            <person name="Nozaki H."/>
            <person name="Durand P.M."/>
        </authorList>
    </citation>
    <scope>NUCLEOTIDE SEQUENCE [LARGE SCALE GENOMIC DNA]</scope>
    <source>
        <strain evidence="8 9">NIES-571</strain>
    </source>
</reference>
<dbReference type="Gene3D" id="1.10.3380.20">
    <property type="match status" value="1"/>
</dbReference>
<keyword evidence="1" id="KW-0547">Nucleotide-binding</keyword>
<feature type="domain" description="Helicase C-terminal" evidence="7">
    <location>
        <begin position="647"/>
        <end position="831"/>
    </location>
</feature>
<evidence type="ECO:0000256" key="2">
    <source>
        <dbReference type="ARBA" id="ARBA00022801"/>
    </source>
</evidence>